<dbReference type="RefSeq" id="WP_050664341.1">
    <property type="nucleotide sequence ID" value="NZ_CP118494.1"/>
</dbReference>
<evidence type="ECO:0000313" key="2">
    <source>
        <dbReference type="EMBL" id="KNX39937.1"/>
    </source>
</evidence>
<dbReference type="PATRIC" id="fig|74031.6.peg.3612"/>
<reference evidence="3" key="1">
    <citation type="submission" date="2015-07" db="EMBL/GenBank/DDBJ databases">
        <title>Draft Genome Sequence of Roseovarius tolerans EL-164, a producer of N-Acylated Alanine Methyl Esters (NAMEs).</title>
        <authorList>
            <person name="Voget S."/>
            <person name="Bruns H."/>
            <person name="Wagner-Doebler I."/>
            <person name="Schulz S."/>
            <person name="Daniel R."/>
        </authorList>
    </citation>
    <scope>NUCLEOTIDE SEQUENCE [LARGE SCALE GENOMIC DNA]</scope>
    <source>
        <strain evidence="3">EL-164</strain>
    </source>
</reference>
<dbReference type="AlphaFoldDB" id="A0A0L6CQD0"/>
<dbReference type="Proteomes" id="UP000037046">
    <property type="component" value="Unassembled WGS sequence"/>
</dbReference>
<comment type="caution">
    <text evidence="2">The sequence shown here is derived from an EMBL/GenBank/DDBJ whole genome shotgun (WGS) entry which is preliminary data.</text>
</comment>
<protein>
    <submittedName>
        <fullName evidence="2">Uncharacterized protein</fullName>
    </submittedName>
</protein>
<sequence>MTRKTTLQNTAGGVGTTAGASAAADPAQKFLDTFLKATRKQVLKDQTQSGLLWALPLQGRVIFKMIKPGQF</sequence>
<accession>A0A0L6CQD0</accession>
<gene>
    <name evidence="2" type="ORF">ROTO_35210</name>
</gene>
<keyword evidence="3" id="KW-1185">Reference proteome</keyword>
<feature type="region of interest" description="Disordered" evidence="1">
    <location>
        <begin position="1"/>
        <end position="23"/>
    </location>
</feature>
<evidence type="ECO:0000313" key="3">
    <source>
        <dbReference type="Proteomes" id="UP000037046"/>
    </source>
</evidence>
<organism evidence="2 3">
    <name type="scientific">Roseovarius tolerans</name>
    <dbReference type="NCBI Taxonomy" id="74031"/>
    <lineage>
        <taxon>Bacteria</taxon>
        <taxon>Pseudomonadati</taxon>
        <taxon>Pseudomonadota</taxon>
        <taxon>Alphaproteobacteria</taxon>
        <taxon>Rhodobacterales</taxon>
        <taxon>Roseobacteraceae</taxon>
        <taxon>Roseovarius</taxon>
    </lineage>
</organism>
<proteinExistence type="predicted"/>
<dbReference type="EMBL" id="LGVV01000083">
    <property type="protein sequence ID" value="KNX39937.1"/>
    <property type="molecule type" value="Genomic_DNA"/>
</dbReference>
<name>A0A0L6CQD0_9RHOB</name>
<evidence type="ECO:0000256" key="1">
    <source>
        <dbReference type="SAM" id="MobiDB-lite"/>
    </source>
</evidence>